<protein>
    <recommendedName>
        <fullName evidence="1">NAD-dependent epimerase/dehydratase domain-containing protein</fullName>
    </recommendedName>
</protein>
<reference evidence="2" key="1">
    <citation type="journal article" date="2014" name="Front. Microbiol.">
        <title>High frequency of phylogenetically diverse reductive dehalogenase-homologous genes in deep subseafloor sedimentary metagenomes.</title>
        <authorList>
            <person name="Kawai M."/>
            <person name="Futagami T."/>
            <person name="Toyoda A."/>
            <person name="Takaki Y."/>
            <person name="Nishi S."/>
            <person name="Hori S."/>
            <person name="Arai W."/>
            <person name="Tsubouchi T."/>
            <person name="Morono Y."/>
            <person name="Uchiyama I."/>
            <person name="Ito T."/>
            <person name="Fujiyama A."/>
            <person name="Inagaki F."/>
            <person name="Takami H."/>
        </authorList>
    </citation>
    <scope>NUCLEOTIDE SEQUENCE</scope>
    <source>
        <strain evidence="2">Expedition CK06-06</strain>
    </source>
</reference>
<dbReference type="Pfam" id="PF01370">
    <property type="entry name" value="Epimerase"/>
    <property type="match status" value="1"/>
</dbReference>
<accession>X1FW18</accession>
<feature type="domain" description="NAD-dependent epimerase/dehydratase" evidence="1">
    <location>
        <begin position="4"/>
        <end position="37"/>
    </location>
</feature>
<dbReference type="EMBL" id="BARU01014496">
    <property type="protein sequence ID" value="GAH33499.1"/>
    <property type="molecule type" value="Genomic_DNA"/>
</dbReference>
<gene>
    <name evidence="2" type="ORF">S03H2_25546</name>
</gene>
<feature type="non-terminal residue" evidence="2">
    <location>
        <position position="43"/>
    </location>
</feature>
<dbReference type="AlphaFoldDB" id="X1FW18"/>
<proteinExistence type="predicted"/>
<dbReference type="SUPFAM" id="SSF51735">
    <property type="entry name" value="NAD(P)-binding Rossmann-fold domains"/>
    <property type="match status" value="1"/>
</dbReference>
<organism evidence="2">
    <name type="scientific">marine sediment metagenome</name>
    <dbReference type="NCBI Taxonomy" id="412755"/>
    <lineage>
        <taxon>unclassified sequences</taxon>
        <taxon>metagenomes</taxon>
        <taxon>ecological metagenomes</taxon>
    </lineage>
</organism>
<evidence type="ECO:0000313" key="2">
    <source>
        <dbReference type="EMBL" id="GAH33499.1"/>
    </source>
</evidence>
<dbReference type="Gene3D" id="3.40.50.720">
    <property type="entry name" value="NAD(P)-binding Rossmann-like Domain"/>
    <property type="match status" value="1"/>
</dbReference>
<sequence length="43" mass="4817">MKKIFVTGTAGFIGSRVSEMLLKDGYDVIGADNLNDYYDTRLK</sequence>
<evidence type="ECO:0000259" key="1">
    <source>
        <dbReference type="Pfam" id="PF01370"/>
    </source>
</evidence>
<comment type="caution">
    <text evidence="2">The sequence shown here is derived from an EMBL/GenBank/DDBJ whole genome shotgun (WGS) entry which is preliminary data.</text>
</comment>
<dbReference type="InterPro" id="IPR001509">
    <property type="entry name" value="Epimerase_deHydtase"/>
</dbReference>
<name>X1FW18_9ZZZZ</name>
<dbReference type="InterPro" id="IPR036291">
    <property type="entry name" value="NAD(P)-bd_dom_sf"/>
</dbReference>